<protein>
    <submittedName>
        <fullName evidence="2">Transcription elongation factor s-ii</fullName>
    </submittedName>
</protein>
<evidence type="ECO:0000313" key="3">
    <source>
        <dbReference type="Proteomes" id="UP000265663"/>
    </source>
</evidence>
<dbReference type="Proteomes" id="UP000265663">
    <property type="component" value="Unassembled WGS sequence"/>
</dbReference>
<sequence>MSDAHRIAKPRGQPVRPRNSRFGRKPHDRPTTKSLVGPCEHKQHTQDLHVHRLQEGKGQHTNLCLIHRNSSPLVMASQTRSSTLRETTHSFCRALIAPPPPSDLLAQYFSSAPQITEHGPEWSRSRLPFLAKTFVGREGCEEYFKCMTDVLDMALPDDAFPGKEEFIVDAEAGMVSVVGKGRFTSKKTGKGWNEQFIYRFSGFDKQGRIGHWEIWADPLSAWEAIGKRESSRDLRISCQRKPLAPRFTEVDPHRRVPSPKRIFNFSASTFQRVRTWDNCAMELRKLRIAIHPQLNTRFDN</sequence>
<keyword evidence="2" id="KW-0648">Protein biosynthesis</keyword>
<keyword evidence="2" id="KW-0251">Elongation factor</keyword>
<accession>A0A3M7LX66</accession>
<dbReference type="EMBL" id="KE747809">
    <property type="protein sequence ID" value="RMZ66789.1"/>
    <property type="molecule type" value="Genomic_DNA"/>
</dbReference>
<dbReference type="SUPFAM" id="SSF54427">
    <property type="entry name" value="NTF2-like"/>
    <property type="match status" value="1"/>
</dbReference>
<reference evidence="2 3" key="1">
    <citation type="journal article" date="2014" name="PLoS ONE">
        <title>De novo Genome Assembly of the Fungal Plant Pathogen Pyrenophora semeniperda.</title>
        <authorList>
            <person name="Soliai M.M."/>
            <person name="Meyer S.E."/>
            <person name="Udall J.A."/>
            <person name="Elzinga D.E."/>
            <person name="Hermansen R.A."/>
            <person name="Bodily P.M."/>
            <person name="Hart A.A."/>
            <person name="Coleman C.E."/>
        </authorList>
    </citation>
    <scope>NUCLEOTIDE SEQUENCE [LARGE SCALE GENOMIC DNA]</scope>
    <source>
        <strain evidence="2 3">CCB06</strain>
        <tissue evidence="2">Mycelium</tissue>
    </source>
</reference>
<proteinExistence type="predicted"/>
<organism evidence="2 3">
    <name type="scientific">Pyrenophora seminiperda CCB06</name>
    <dbReference type="NCBI Taxonomy" id="1302712"/>
    <lineage>
        <taxon>Eukaryota</taxon>
        <taxon>Fungi</taxon>
        <taxon>Dikarya</taxon>
        <taxon>Ascomycota</taxon>
        <taxon>Pezizomycotina</taxon>
        <taxon>Dothideomycetes</taxon>
        <taxon>Pleosporomycetidae</taxon>
        <taxon>Pleosporales</taxon>
        <taxon>Pleosporineae</taxon>
        <taxon>Pleosporaceae</taxon>
        <taxon>Pyrenophora</taxon>
    </lineage>
</organism>
<dbReference type="AlphaFoldDB" id="A0A3M7LX66"/>
<feature type="region of interest" description="Disordered" evidence="1">
    <location>
        <begin position="1"/>
        <end position="37"/>
    </location>
</feature>
<evidence type="ECO:0000256" key="1">
    <source>
        <dbReference type="SAM" id="MobiDB-lite"/>
    </source>
</evidence>
<dbReference type="InterPro" id="IPR032710">
    <property type="entry name" value="NTF2-like_dom_sf"/>
</dbReference>
<evidence type="ECO:0000313" key="2">
    <source>
        <dbReference type="EMBL" id="RMZ66789.1"/>
    </source>
</evidence>
<dbReference type="Gene3D" id="3.10.450.50">
    <property type="match status" value="1"/>
</dbReference>
<name>A0A3M7LX66_9PLEO</name>
<keyword evidence="3" id="KW-1185">Reference proteome</keyword>
<dbReference type="GO" id="GO:0003746">
    <property type="term" value="F:translation elongation factor activity"/>
    <property type="evidence" value="ECO:0007669"/>
    <property type="project" value="UniProtKB-KW"/>
</dbReference>
<gene>
    <name evidence="2" type="ORF">GMOD_00002156</name>
</gene>
<feature type="compositionally biased region" description="Basic residues" evidence="1">
    <location>
        <begin position="18"/>
        <end position="27"/>
    </location>
</feature>
<dbReference type="OrthoDB" id="3352776at2759"/>